<dbReference type="PROSITE" id="PS51257">
    <property type="entry name" value="PROKAR_LIPOPROTEIN"/>
    <property type="match status" value="1"/>
</dbReference>
<keyword evidence="2" id="KW-0732">Signal</keyword>
<dbReference type="InterPro" id="IPR023158">
    <property type="entry name" value="YerB-like_sf"/>
</dbReference>
<dbReference type="Gene3D" id="3.50.90.10">
    <property type="entry name" value="YerB-like"/>
    <property type="match status" value="1"/>
</dbReference>
<dbReference type="SUPFAM" id="SSF159774">
    <property type="entry name" value="YerB-like"/>
    <property type="match status" value="1"/>
</dbReference>
<dbReference type="Pfam" id="PF17479">
    <property type="entry name" value="DUF3048_C"/>
    <property type="match status" value="1"/>
</dbReference>
<gene>
    <name evidence="5" type="ORF">BWZ43_15000</name>
</gene>
<name>A0A8E2LD17_9BACI</name>
<feature type="domain" description="DUF3048" evidence="3">
    <location>
        <begin position="55"/>
        <end position="194"/>
    </location>
</feature>
<dbReference type="RefSeq" id="WP_071977475.1">
    <property type="nucleotide sequence ID" value="NZ_CP065424.1"/>
</dbReference>
<proteinExistence type="predicted"/>
<sequence>MGKRRLIFMMIMLLTLLSACNHREQSKKEAAQAPERGEVSGDQQEELEPTFTFPLTGLGTENEPNNRSIAVMINNHPKARPQSGLSKADIIFEALAEGEITRFLAIFQSEKPDKIGPVRSARDYFIDLAKGYNSLYVAHGYSPEAYTMLENGYIDHINGMQYDGTLFERTSDRQAPHNSYITYDNILKGAELRDINMDFAPHPLEFATNDEIQQIYGEEINQIDITYSKSNVFNVKYEYNNEIKKLLRYSDDEQTIDEDSNEPVLIDNLIIVEMEHHIIDNEGRRDINVTSGGKAYIVQNGMYREIAWNNIEGEIIPYENGEPIKLLPGKTWINIVPSLSDVSFKNM</sequence>
<dbReference type="InterPro" id="IPR021416">
    <property type="entry name" value="DUF3048_N"/>
</dbReference>
<feature type="domain" description="DUF3048" evidence="4">
    <location>
        <begin position="223"/>
        <end position="333"/>
    </location>
</feature>
<feature type="compositionally biased region" description="Basic and acidic residues" evidence="1">
    <location>
        <begin position="26"/>
        <end position="39"/>
    </location>
</feature>
<keyword evidence="6" id="KW-1185">Reference proteome</keyword>
<feature type="signal peptide" evidence="2">
    <location>
        <begin position="1"/>
        <end position="21"/>
    </location>
</feature>
<accession>A0A8E2LD17</accession>
<dbReference type="Pfam" id="PF11258">
    <property type="entry name" value="DUF3048"/>
    <property type="match status" value="1"/>
</dbReference>
<evidence type="ECO:0000313" key="6">
    <source>
        <dbReference type="Proteomes" id="UP000189761"/>
    </source>
</evidence>
<organism evidence="5 6">
    <name type="scientific">Heyndrickxia oleronia</name>
    <dbReference type="NCBI Taxonomy" id="38875"/>
    <lineage>
        <taxon>Bacteria</taxon>
        <taxon>Bacillati</taxon>
        <taxon>Bacillota</taxon>
        <taxon>Bacilli</taxon>
        <taxon>Bacillales</taxon>
        <taxon>Bacillaceae</taxon>
        <taxon>Heyndrickxia</taxon>
    </lineage>
</organism>
<feature type="chain" id="PRO_5038490844" evidence="2">
    <location>
        <begin position="22"/>
        <end position="347"/>
    </location>
</feature>
<feature type="region of interest" description="Disordered" evidence="1">
    <location>
        <begin position="26"/>
        <end position="46"/>
    </location>
</feature>
<reference evidence="5 6" key="1">
    <citation type="submission" date="2017-01" db="EMBL/GenBank/DDBJ databases">
        <title>Draft genome sequence of Bacillus oleronius.</title>
        <authorList>
            <person name="Allam M."/>
        </authorList>
    </citation>
    <scope>NUCLEOTIDE SEQUENCE [LARGE SCALE GENOMIC DNA]</scope>
    <source>
        <strain evidence="5 6">DSM 9356</strain>
    </source>
</reference>
<comment type="caution">
    <text evidence="5">The sequence shown here is derived from an EMBL/GenBank/DDBJ whole genome shotgun (WGS) entry which is preliminary data.</text>
</comment>
<protein>
    <submittedName>
        <fullName evidence="5">Lipoprotein YerB</fullName>
    </submittedName>
</protein>
<dbReference type="EMBL" id="MTLA01000184">
    <property type="protein sequence ID" value="OOP67585.1"/>
    <property type="molecule type" value="Genomic_DNA"/>
</dbReference>
<keyword evidence="5" id="KW-0449">Lipoprotein</keyword>
<dbReference type="AlphaFoldDB" id="A0A8E2LD17"/>
<dbReference type="InterPro" id="IPR035328">
    <property type="entry name" value="DUF3048_C"/>
</dbReference>
<evidence type="ECO:0000256" key="2">
    <source>
        <dbReference type="SAM" id="SignalP"/>
    </source>
</evidence>
<evidence type="ECO:0000259" key="4">
    <source>
        <dbReference type="Pfam" id="PF17479"/>
    </source>
</evidence>
<dbReference type="Proteomes" id="UP000189761">
    <property type="component" value="Unassembled WGS sequence"/>
</dbReference>
<evidence type="ECO:0000313" key="5">
    <source>
        <dbReference type="EMBL" id="OOP67585.1"/>
    </source>
</evidence>
<evidence type="ECO:0000259" key="3">
    <source>
        <dbReference type="Pfam" id="PF11258"/>
    </source>
</evidence>
<evidence type="ECO:0000256" key="1">
    <source>
        <dbReference type="SAM" id="MobiDB-lite"/>
    </source>
</evidence>